<gene>
    <name evidence="9" type="ORF">CEPIT_LOCUS30303</name>
</gene>
<dbReference type="AlphaFoldDB" id="A0AAV0F3F5"/>
<dbReference type="CDD" id="cd04476">
    <property type="entry name" value="RPA1_DBD_C"/>
    <property type="match status" value="1"/>
</dbReference>
<name>A0AAV0F3F5_9ASTE</name>
<proteinExistence type="inferred from homology"/>
<dbReference type="InterPro" id="IPR003871">
    <property type="entry name" value="RFA1B/D_OB_1st"/>
</dbReference>
<feature type="domain" description="Replication factor A C-terminal" evidence="8">
    <location>
        <begin position="299"/>
        <end position="420"/>
    </location>
</feature>
<keyword evidence="3" id="KW-0863">Zinc-finger</keyword>
<evidence type="ECO:0000259" key="7">
    <source>
        <dbReference type="Pfam" id="PF02721"/>
    </source>
</evidence>
<dbReference type="GO" id="GO:0008270">
    <property type="term" value="F:zinc ion binding"/>
    <property type="evidence" value="ECO:0007669"/>
    <property type="project" value="UniProtKB-KW"/>
</dbReference>
<organism evidence="9 10">
    <name type="scientific">Cuscuta epithymum</name>
    <dbReference type="NCBI Taxonomy" id="186058"/>
    <lineage>
        <taxon>Eukaryota</taxon>
        <taxon>Viridiplantae</taxon>
        <taxon>Streptophyta</taxon>
        <taxon>Embryophyta</taxon>
        <taxon>Tracheophyta</taxon>
        <taxon>Spermatophyta</taxon>
        <taxon>Magnoliopsida</taxon>
        <taxon>eudicotyledons</taxon>
        <taxon>Gunneridae</taxon>
        <taxon>Pentapetalae</taxon>
        <taxon>asterids</taxon>
        <taxon>lamiids</taxon>
        <taxon>Solanales</taxon>
        <taxon>Convolvulaceae</taxon>
        <taxon>Cuscuteae</taxon>
        <taxon>Cuscuta</taxon>
        <taxon>Cuscuta subgen. Cuscuta</taxon>
    </lineage>
</organism>
<keyword evidence="10" id="KW-1185">Reference proteome</keyword>
<evidence type="ECO:0000256" key="2">
    <source>
        <dbReference type="ARBA" id="ARBA00022723"/>
    </source>
</evidence>
<evidence type="ECO:0000313" key="9">
    <source>
        <dbReference type="EMBL" id="CAH9130022.1"/>
    </source>
</evidence>
<dbReference type="PANTHER" id="PTHR47165">
    <property type="entry name" value="OS03G0429900 PROTEIN"/>
    <property type="match status" value="1"/>
</dbReference>
<feature type="region of interest" description="Disordered" evidence="6">
    <location>
        <begin position="423"/>
        <end position="511"/>
    </location>
</feature>
<sequence length="511" mass="58541">MMYDKVKEINKSRTNWALRVRLIRAYATPSFSNKNVTNTWECVFHDSEGDRVHATIRRERIMEFKAKMKEGNLYSLRNFIVTPNDLKYKTTTLTYKILFNHKTTMVDYDDANFPSFMFNFGPFVRLAHVNQVDEFELFDIIGSIRSIHYPRPHEFNGKCQKLCEIGLEDHGQRTFKCTLWGPFVDVIKENHEKYPNFMLAAILFCKPKVYKGELSATNSYFATKLIINGSDQELNDYRDRFDIHGDNGFTGTPIVVTSYETDEVNTNNDEIVSIDSLFEKEMVGRFWISGEIIDIDLGEGWWYLACKECARKVAPKCGRFACLNPNCKTNEAVMRYKLKIRVMDKSGNAALILWDNASQELLGKKVAQFVNEMKNKEDDDTPIEIFNLIEKKVLCLVQVQSENSKKGEQAFSVVKVKTKDCDDSKHIGECSQASSSEATSSHVNDQEAVANDMEKSQEDGPNDQEPIDLTTDTLSHYESDISRGKRPATEVEEKKVVAKKTKGVRVKIEKA</sequence>
<keyword evidence="5" id="KW-0238">DNA-binding</keyword>
<evidence type="ECO:0000256" key="4">
    <source>
        <dbReference type="ARBA" id="ARBA00022833"/>
    </source>
</evidence>
<keyword evidence="4" id="KW-0862">Zinc</keyword>
<keyword evidence="2" id="KW-0479">Metal-binding</keyword>
<dbReference type="PANTHER" id="PTHR47165:SF4">
    <property type="entry name" value="OS03G0429900 PROTEIN"/>
    <property type="match status" value="1"/>
</dbReference>
<dbReference type="EMBL" id="CAMAPF010000958">
    <property type="protein sequence ID" value="CAH9130022.1"/>
    <property type="molecule type" value="Genomic_DNA"/>
</dbReference>
<evidence type="ECO:0000256" key="6">
    <source>
        <dbReference type="SAM" id="MobiDB-lite"/>
    </source>
</evidence>
<evidence type="ECO:0000256" key="3">
    <source>
        <dbReference type="ARBA" id="ARBA00022771"/>
    </source>
</evidence>
<dbReference type="GO" id="GO:0003677">
    <property type="term" value="F:DNA binding"/>
    <property type="evidence" value="ECO:0007669"/>
    <property type="project" value="UniProtKB-KW"/>
</dbReference>
<dbReference type="InterPro" id="IPR013955">
    <property type="entry name" value="Rep_factor-A_C"/>
</dbReference>
<feature type="compositionally biased region" description="Low complexity" evidence="6">
    <location>
        <begin position="431"/>
        <end position="441"/>
    </location>
</feature>
<evidence type="ECO:0000259" key="8">
    <source>
        <dbReference type="Pfam" id="PF08646"/>
    </source>
</evidence>
<dbReference type="Pfam" id="PF08646">
    <property type="entry name" value="Rep_fac-A_C"/>
    <property type="match status" value="1"/>
</dbReference>
<accession>A0AAV0F3F5</accession>
<comment type="similarity">
    <text evidence="1">Belongs to the replication factor A protein 1 family.</text>
</comment>
<feature type="compositionally biased region" description="Basic and acidic residues" evidence="6">
    <location>
        <begin position="475"/>
        <end position="496"/>
    </location>
</feature>
<evidence type="ECO:0000313" key="10">
    <source>
        <dbReference type="Proteomes" id="UP001152523"/>
    </source>
</evidence>
<dbReference type="InterPro" id="IPR012340">
    <property type="entry name" value="NA-bd_OB-fold"/>
</dbReference>
<evidence type="ECO:0000256" key="1">
    <source>
        <dbReference type="ARBA" id="ARBA00005690"/>
    </source>
</evidence>
<comment type="caution">
    <text evidence="9">The sequence shown here is derived from an EMBL/GenBank/DDBJ whole genome shotgun (WGS) entry which is preliminary data.</text>
</comment>
<dbReference type="Pfam" id="PF02721">
    <property type="entry name" value="DUF223"/>
    <property type="match status" value="1"/>
</dbReference>
<reference evidence="9" key="1">
    <citation type="submission" date="2022-07" db="EMBL/GenBank/DDBJ databases">
        <authorList>
            <person name="Macas J."/>
            <person name="Novak P."/>
            <person name="Neumann P."/>
        </authorList>
    </citation>
    <scope>NUCLEOTIDE SEQUENCE</scope>
</reference>
<dbReference type="Proteomes" id="UP001152523">
    <property type="component" value="Unassembled WGS sequence"/>
</dbReference>
<dbReference type="Gene3D" id="2.40.50.140">
    <property type="entry name" value="Nucleic acid-binding proteins"/>
    <property type="match status" value="3"/>
</dbReference>
<evidence type="ECO:0000256" key="5">
    <source>
        <dbReference type="ARBA" id="ARBA00023125"/>
    </source>
</evidence>
<protein>
    <submittedName>
        <fullName evidence="9">Uncharacterized protein</fullName>
    </submittedName>
</protein>
<dbReference type="InterPro" id="IPR047192">
    <property type="entry name" value="Euk_RPA1_DBD_C"/>
</dbReference>
<dbReference type="SUPFAM" id="SSF50249">
    <property type="entry name" value="Nucleic acid-binding proteins"/>
    <property type="match status" value="3"/>
</dbReference>
<dbReference type="CDD" id="cd04480">
    <property type="entry name" value="RPA1_DBD_A_like"/>
    <property type="match status" value="1"/>
</dbReference>
<feature type="domain" description="Replication protein A 70 kDa DNA-binding subunit B/D first OB fold" evidence="7">
    <location>
        <begin position="3"/>
        <end position="105"/>
    </location>
</feature>